<dbReference type="HOGENOM" id="CLU_042516_2_0_9"/>
<reference evidence="1 2" key="1">
    <citation type="submission" date="2010-08" db="EMBL/GenBank/DDBJ databases">
        <authorList>
            <consortium name="US DOE Joint Genome Institute (JGI-PGF)"/>
            <person name="Lucas S."/>
            <person name="Copeland A."/>
            <person name="Lapidus A."/>
            <person name="Cheng J.-F."/>
            <person name="Bruce D."/>
            <person name="Goodwin L."/>
            <person name="Pitluck S."/>
            <person name="Land M.L."/>
            <person name="Hauser L."/>
            <person name="Chang Y.-J."/>
            <person name="Anderson I.J."/>
            <person name="Johnson E."/>
            <person name="Mulhopadhyay B."/>
            <person name="Kyrpides N."/>
            <person name="Woyke T.J."/>
        </authorList>
    </citation>
    <scope>NUCLEOTIDE SEQUENCE [LARGE SCALE GENOMIC DNA]</scope>
    <source>
        <strain evidence="1 2">6</strain>
    </source>
</reference>
<dbReference type="AlphaFoldDB" id="I5ATX9"/>
<sequence length="445" mass="51713">MTGRILSLIEKKKGQDGNTYYYLRDYTQNPNSAFQDQESGFYCYVEDELKELIKQNRIIVDNLKLTSSGQLRRTPTKPAVDEYYLMHGDTKVATVKKNGECRIHRPGLMPYALYLEEPKAEDIDTRIQNLDNFNHFLATRVLTMDRQYAKEIMNSLQFTQMETDRDRAQIALSYHALSLKDLYWIRRPYENVDFASINLYENSLGEAFVDVTLRGKQLSVQNSHLIADDLATDGVFPKAWIRREDGFHLLKDGGPETVSRELAASRIARCFDVRQVLYESAEYDGQPVSDSRIMTSMEFSIASMEEFSIYAANHDFDPIDFVKKLDKQGYYMMNIIDYLVGNTDRHWGNWGVLVDNRNNKPVRLYDLMDFNQSFQNYDTPDGAGCMTVHRTGERCTQREAAEEAVRQIGLNQIREIPMECIEDPQTREMFIRRLDILKSVDKTRE</sequence>
<gene>
    <name evidence="1" type="ORF">EubceDRAFT1_1455</name>
</gene>
<dbReference type="Proteomes" id="UP000005753">
    <property type="component" value="Chromosome"/>
</dbReference>
<name>I5ATX9_EUBC6</name>
<evidence type="ECO:0000313" key="1">
    <source>
        <dbReference type="EMBL" id="EIM57252.1"/>
    </source>
</evidence>
<dbReference type="EMBL" id="CM001487">
    <property type="protein sequence ID" value="EIM57252.1"/>
    <property type="molecule type" value="Genomic_DNA"/>
</dbReference>
<organism evidence="1 2">
    <name type="scientific">Eubacterium cellulosolvens (strain ATCC 43171 / JCM 9499 / 6)</name>
    <name type="common">Cillobacterium cellulosolvens</name>
    <dbReference type="NCBI Taxonomy" id="633697"/>
    <lineage>
        <taxon>Bacteria</taxon>
        <taxon>Bacillati</taxon>
        <taxon>Bacillota</taxon>
        <taxon>Clostridia</taxon>
        <taxon>Eubacteriales</taxon>
        <taxon>Eubacteriaceae</taxon>
        <taxon>Eubacterium</taxon>
    </lineage>
</organism>
<accession>I5ATX9</accession>
<keyword evidence="2" id="KW-1185">Reference proteome</keyword>
<reference evidence="1 2" key="2">
    <citation type="submission" date="2012-02" db="EMBL/GenBank/DDBJ databases">
        <title>Improved High-Quality Draft sequence of Eubacterium cellulosolvens 6.</title>
        <authorList>
            <consortium name="US DOE Joint Genome Institute"/>
            <person name="Lucas S."/>
            <person name="Han J."/>
            <person name="Lapidus A."/>
            <person name="Cheng J.-F."/>
            <person name="Goodwin L."/>
            <person name="Pitluck S."/>
            <person name="Peters L."/>
            <person name="Mikhailova N."/>
            <person name="Gu W."/>
            <person name="Detter J.C."/>
            <person name="Han C."/>
            <person name="Tapia R."/>
            <person name="Land M."/>
            <person name="Hauser L."/>
            <person name="Kyrpides N."/>
            <person name="Ivanova N."/>
            <person name="Pagani I."/>
            <person name="Johnson E."/>
            <person name="Mukhopadhyay B."/>
            <person name="Anderson I."/>
            <person name="Woyke T."/>
        </authorList>
    </citation>
    <scope>NUCLEOTIDE SEQUENCE [LARGE SCALE GENOMIC DNA]</scope>
    <source>
        <strain evidence="1 2">6</strain>
    </source>
</reference>
<protein>
    <recommendedName>
        <fullName evidence="3">HipA-like protein</fullName>
    </recommendedName>
</protein>
<proteinExistence type="predicted"/>
<dbReference type="STRING" id="633697.EubceDRAFT1_1455"/>
<evidence type="ECO:0008006" key="3">
    <source>
        <dbReference type="Google" id="ProtNLM"/>
    </source>
</evidence>
<dbReference type="eggNOG" id="COG3550">
    <property type="taxonomic scope" value="Bacteria"/>
</dbReference>
<dbReference type="Gene3D" id="1.10.1070.20">
    <property type="match status" value="1"/>
</dbReference>
<evidence type="ECO:0000313" key="2">
    <source>
        <dbReference type="Proteomes" id="UP000005753"/>
    </source>
</evidence>